<dbReference type="KEGG" id="fal:FRAAL0208"/>
<dbReference type="AlphaFoldDB" id="Q0RU58"/>
<proteinExistence type="predicted"/>
<feature type="region of interest" description="Disordered" evidence="1">
    <location>
        <begin position="1"/>
        <end position="56"/>
    </location>
</feature>
<accession>Q0RU58</accession>
<dbReference type="EMBL" id="CT573213">
    <property type="protein sequence ID" value="CAJ58886.1"/>
    <property type="molecule type" value="Genomic_DNA"/>
</dbReference>
<feature type="compositionally biased region" description="Basic and acidic residues" evidence="1">
    <location>
        <begin position="41"/>
        <end position="56"/>
    </location>
</feature>
<keyword evidence="3" id="KW-1185">Reference proteome</keyword>
<dbReference type="HOGENOM" id="CLU_3007662_0_0_11"/>
<organism evidence="2 3">
    <name type="scientific">Frankia alni (strain DSM 45986 / CECT 9034 / ACN14a)</name>
    <dbReference type="NCBI Taxonomy" id="326424"/>
    <lineage>
        <taxon>Bacteria</taxon>
        <taxon>Bacillati</taxon>
        <taxon>Actinomycetota</taxon>
        <taxon>Actinomycetes</taxon>
        <taxon>Frankiales</taxon>
        <taxon>Frankiaceae</taxon>
        <taxon>Frankia</taxon>
    </lineage>
</organism>
<name>Q0RU58_FRAAA</name>
<gene>
    <name evidence="2" type="ordered locus">FRAAL0208</name>
</gene>
<protein>
    <submittedName>
        <fullName evidence="2">Uncharacterized protein</fullName>
    </submittedName>
</protein>
<evidence type="ECO:0000313" key="2">
    <source>
        <dbReference type="EMBL" id="CAJ58886.1"/>
    </source>
</evidence>
<reference evidence="2 3" key="1">
    <citation type="journal article" date="2007" name="Genome Res.">
        <title>Genome characteristics of facultatively symbiotic Frankia sp. strains reflect host range and host plant biogeography.</title>
        <authorList>
            <person name="Normand P."/>
            <person name="Lapierre P."/>
            <person name="Tisa L.S."/>
            <person name="Gogarten J.P."/>
            <person name="Alloisio N."/>
            <person name="Bagnarol E."/>
            <person name="Bassi C.A."/>
            <person name="Berry A.M."/>
            <person name="Bickhart D.M."/>
            <person name="Choisne N."/>
            <person name="Couloux A."/>
            <person name="Cournoyer B."/>
            <person name="Cruveiller S."/>
            <person name="Daubin V."/>
            <person name="Demange N."/>
            <person name="Francino M.P."/>
            <person name="Goltsman E."/>
            <person name="Huang Y."/>
            <person name="Kopp O.R."/>
            <person name="Labarre L."/>
            <person name="Lapidus A."/>
            <person name="Lavire C."/>
            <person name="Marechal J."/>
            <person name="Martinez M."/>
            <person name="Mastronunzio J.E."/>
            <person name="Mullin B.C."/>
            <person name="Niemann J."/>
            <person name="Pujic P."/>
            <person name="Rawnsley T."/>
            <person name="Rouy Z."/>
            <person name="Schenowitz C."/>
            <person name="Sellstedt A."/>
            <person name="Tavares F."/>
            <person name="Tomkins J.P."/>
            <person name="Vallenet D."/>
            <person name="Valverde C."/>
            <person name="Wall L.G."/>
            <person name="Wang Y."/>
            <person name="Medigue C."/>
            <person name="Benson D.R."/>
        </authorList>
    </citation>
    <scope>NUCLEOTIDE SEQUENCE [LARGE SCALE GENOMIC DNA]</scope>
    <source>
        <strain evidence="3">DSM 45986 / CECT 9034 / ACN14a</strain>
    </source>
</reference>
<dbReference type="STRING" id="326424.FRAAL0208"/>
<evidence type="ECO:0000256" key="1">
    <source>
        <dbReference type="SAM" id="MobiDB-lite"/>
    </source>
</evidence>
<evidence type="ECO:0000313" key="3">
    <source>
        <dbReference type="Proteomes" id="UP000000657"/>
    </source>
</evidence>
<dbReference type="Proteomes" id="UP000000657">
    <property type="component" value="Chromosome"/>
</dbReference>
<sequence length="56" mass="6055">MPPALPHIPRSPEGQRRAIVPPLCGNRYGSSQGEADSPTPETRRRLAADHGRAGLR</sequence>